<name>A0A1Y1XX62_9FUNG</name>
<keyword evidence="1" id="KW-1133">Transmembrane helix</keyword>
<keyword evidence="3" id="KW-1185">Reference proteome</keyword>
<dbReference type="AlphaFoldDB" id="A0A1Y1XX62"/>
<protein>
    <submittedName>
        <fullName evidence="2">Uncharacterized protein</fullName>
    </submittedName>
</protein>
<keyword evidence="1" id="KW-0472">Membrane</keyword>
<dbReference type="Proteomes" id="UP000193498">
    <property type="component" value="Unassembled WGS sequence"/>
</dbReference>
<evidence type="ECO:0000313" key="3">
    <source>
        <dbReference type="Proteomes" id="UP000193498"/>
    </source>
</evidence>
<accession>A0A1Y1XX62</accession>
<evidence type="ECO:0000313" key="2">
    <source>
        <dbReference type="EMBL" id="ORX90333.1"/>
    </source>
</evidence>
<proteinExistence type="predicted"/>
<reference evidence="2 3" key="1">
    <citation type="submission" date="2016-07" db="EMBL/GenBank/DDBJ databases">
        <title>Pervasive Adenine N6-methylation of Active Genes in Fungi.</title>
        <authorList>
            <consortium name="DOE Joint Genome Institute"/>
            <person name="Mondo S.J."/>
            <person name="Dannebaum R.O."/>
            <person name="Kuo R.C."/>
            <person name="Labutti K."/>
            <person name="Haridas S."/>
            <person name="Kuo A."/>
            <person name="Salamov A."/>
            <person name="Ahrendt S.R."/>
            <person name="Lipzen A."/>
            <person name="Sullivan W."/>
            <person name="Andreopoulos W.B."/>
            <person name="Clum A."/>
            <person name="Lindquist E."/>
            <person name="Daum C."/>
            <person name="Ramamoorthy G.K."/>
            <person name="Gryganskyi A."/>
            <person name="Culley D."/>
            <person name="Magnuson J.K."/>
            <person name="James T.Y."/>
            <person name="O'Malley M.A."/>
            <person name="Stajich J.E."/>
            <person name="Spatafora J.W."/>
            <person name="Visel A."/>
            <person name="Grigoriev I.V."/>
        </authorList>
    </citation>
    <scope>NUCLEOTIDE SEQUENCE [LARGE SCALE GENOMIC DNA]</scope>
    <source>
        <strain evidence="2 3">CBS 931.73</strain>
    </source>
</reference>
<comment type="caution">
    <text evidence="2">The sequence shown here is derived from an EMBL/GenBank/DDBJ whole genome shotgun (WGS) entry which is preliminary data.</text>
</comment>
<sequence length="73" mass="8702">MLEFYGNSGEGVRCHHFSSMRPSILGRLVLGHLGIGWFGYWWFGYWVVWVFGYLRFRCLFPNMSFAYLLLPRC</sequence>
<evidence type="ECO:0000256" key="1">
    <source>
        <dbReference type="SAM" id="Phobius"/>
    </source>
</evidence>
<gene>
    <name evidence="2" type="ORF">K493DRAFT_60089</name>
</gene>
<feature type="transmembrane region" description="Helical" evidence="1">
    <location>
        <begin position="24"/>
        <end position="43"/>
    </location>
</feature>
<dbReference type="InParanoid" id="A0A1Y1XX62"/>
<dbReference type="EMBL" id="MCFE01000386">
    <property type="protein sequence ID" value="ORX90333.1"/>
    <property type="molecule type" value="Genomic_DNA"/>
</dbReference>
<keyword evidence="1" id="KW-0812">Transmembrane</keyword>
<organism evidence="2 3">
    <name type="scientific">Basidiobolus meristosporus CBS 931.73</name>
    <dbReference type="NCBI Taxonomy" id="1314790"/>
    <lineage>
        <taxon>Eukaryota</taxon>
        <taxon>Fungi</taxon>
        <taxon>Fungi incertae sedis</taxon>
        <taxon>Zoopagomycota</taxon>
        <taxon>Entomophthoromycotina</taxon>
        <taxon>Basidiobolomycetes</taxon>
        <taxon>Basidiobolales</taxon>
        <taxon>Basidiobolaceae</taxon>
        <taxon>Basidiobolus</taxon>
    </lineage>
</organism>